<gene>
    <name evidence="7" type="ORF">F4562_000482</name>
</gene>
<keyword evidence="4 7" id="KW-0326">Glycosidase</keyword>
<comment type="caution">
    <text evidence="7">The sequence shown here is derived from an EMBL/GenBank/DDBJ whole genome shotgun (WGS) entry which is preliminary data.</text>
</comment>
<dbReference type="RefSeq" id="WP_184540575.1">
    <property type="nucleotide sequence ID" value="NZ_JACHMP010000001.1"/>
</dbReference>
<dbReference type="InterPro" id="IPR013783">
    <property type="entry name" value="Ig-like_fold"/>
</dbReference>
<sequence>MSTYRPLHDGWTLTQVDGDIAGVAATVPGCVHTDLLAAGLIDDPYLDDNENRLTWIGRTGWEYGTVFTWADDGHDRVDLVCGGLDTVAAIELNGVEVATTANQHRSYRFAVRELLREGENTLRVRFTAPYAYAEARRAELGERPGAYDEPYQFIRKMACNFGWDWGPTLVTSGIWRPIGLHSWSGARLAGVRPLVSVDGADGLVEVHVTVETTLAHPVTVTAEVAGIGSEVTLEAGERDAVLRLRVPGPDLWWPRGYGGQHRYELTVRLGPGAGTGRTGTAGRDEVAGWDGTTGRGTRTAKTGAAEGTGETGETWRRWIGFRDARLDRTGDGFTIVVNDVPVLVRGVNWIPDDCFPARVTRERLAERFGQAVDANVNLLRVWGGGLYESEDFYDLADELGLLVWQDFPFACAAYPEEEPFASEVAAEARENVARLSWRPSLVLWCGNNENIEGHADWGWREKLDGRTWGGGFYYDLLPRIVAELDPTRPYWPGSPYSGAPGLPPNDPARGTIHIWDVWNREDYTRYGAYTPRFVAEFGFQGPPAYATLRGAVSGELAADAPLVRHHQKAIDGDAKLLRGLGEHLPQPRDFDDWHYLTQLNQARAVTFGIERFRSLAPYCAGTIVWQLNDCWPVVSWAAVDGAGRRKPLWYALRRVYADRLLTVQDGVVALVNDGAGSWSGELELSRLALDGQPLAKEAVPVDVAPRAVLRVPLPGAVAVPGDPTAELLVARLGEHRTVRFFAEDTRVAFPAADYHTRVSPAGDGLDVTVTARTILRDLALFPDRLDPDARVDDLAVTLLPGESVTFHVTTDREFDPAALTAPPVLRCVNEARA</sequence>
<dbReference type="EMBL" id="JACHMP010000001">
    <property type="protein sequence ID" value="MBB5817420.1"/>
    <property type="molecule type" value="Genomic_DNA"/>
</dbReference>
<proteinExistence type="predicted"/>
<evidence type="ECO:0000256" key="4">
    <source>
        <dbReference type="ARBA" id="ARBA00023295"/>
    </source>
</evidence>
<name>A0A7W9ME28_9ACTN</name>
<dbReference type="EC" id="3.2.1.25" evidence="2"/>
<reference evidence="7 8" key="1">
    <citation type="submission" date="2020-08" db="EMBL/GenBank/DDBJ databases">
        <title>Sequencing the genomes of 1000 actinobacteria strains.</title>
        <authorList>
            <person name="Klenk H.-P."/>
        </authorList>
    </citation>
    <scope>NUCLEOTIDE SEQUENCE [LARGE SCALE GENOMIC DNA]</scope>
    <source>
        <strain evidence="7 8">DSM 46887</strain>
    </source>
</reference>
<dbReference type="Gene3D" id="2.60.120.260">
    <property type="entry name" value="Galactose-binding domain-like"/>
    <property type="match status" value="1"/>
</dbReference>
<evidence type="ECO:0000313" key="7">
    <source>
        <dbReference type="EMBL" id="MBB5817420.1"/>
    </source>
</evidence>
<dbReference type="Proteomes" id="UP000540685">
    <property type="component" value="Unassembled WGS sequence"/>
</dbReference>
<evidence type="ECO:0000256" key="1">
    <source>
        <dbReference type="ARBA" id="ARBA00000829"/>
    </source>
</evidence>
<protein>
    <recommendedName>
        <fullName evidence="2">beta-mannosidase</fullName>
        <ecNumber evidence="2">3.2.1.25</ecNumber>
    </recommendedName>
</protein>
<feature type="compositionally biased region" description="Low complexity" evidence="5">
    <location>
        <begin position="288"/>
        <end position="309"/>
    </location>
</feature>
<dbReference type="AlphaFoldDB" id="A0A7W9ME28"/>
<keyword evidence="8" id="KW-1185">Reference proteome</keyword>
<dbReference type="InterPro" id="IPR017853">
    <property type="entry name" value="GH"/>
</dbReference>
<dbReference type="GO" id="GO:0006516">
    <property type="term" value="P:glycoprotein catabolic process"/>
    <property type="evidence" value="ECO:0007669"/>
    <property type="project" value="TreeGrafter"/>
</dbReference>
<feature type="region of interest" description="Disordered" evidence="5">
    <location>
        <begin position="274"/>
        <end position="309"/>
    </location>
</feature>
<comment type="catalytic activity">
    <reaction evidence="1">
        <text>Hydrolysis of terminal, non-reducing beta-D-mannose residues in beta-D-mannosides.</text>
        <dbReference type="EC" id="3.2.1.25"/>
    </reaction>
</comment>
<evidence type="ECO:0000259" key="6">
    <source>
        <dbReference type="Pfam" id="PF22666"/>
    </source>
</evidence>
<feature type="domain" description="Beta-mannosidase-like galactose-binding" evidence="6">
    <location>
        <begin position="11"/>
        <end position="176"/>
    </location>
</feature>
<dbReference type="FunFam" id="3.20.20.80:FF:000050">
    <property type="entry name" value="Beta-mannosidase B"/>
    <property type="match status" value="1"/>
</dbReference>
<evidence type="ECO:0000256" key="5">
    <source>
        <dbReference type="SAM" id="MobiDB-lite"/>
    </source>
</evidence>
<evidence type="ECO:0000256" key="2">
    <source>
        <dbReference type="ARBA" id="ARBA00012754"/>
    </source>
</evidence>
<dbReference type="InterPro" id="IPR036156">
    <property type="entry name" value="Beta-gal/glucu_dom_sf"/>
</dbReference>
<dbReference type="Pfam" id="PF22666">
    <property type="entry name" value="Glyco_hydro_2_N2"/>
    <property type="match status" value="1"/>
</dbReference>
<accession>A0A7W9ME28</accession>
<evidence type="ECO:0000256" key="3">
    <source>
        <dbReference type="ARBA" id="ARBA00022801"/>
    </source>
</evidence>
<dbReference type="InterPro" id="IPR050887">
    <property type="entry name" value="Beta-mannosidase_GH2"/>
</dbReference>
<dbReference type="InterPro" id="IPR054593">
    <property type="entry name" value="Beta-mannosidase-like_N2"/>
</dbReference>
<dbReference type="GO" id="GO:0004567">
    <property type="term" value="F:beta-mannosidase activity"/>
    <property type="evidence" value="ECO:0007669"/>
    <property type="project" value="UniProtKB-EC"/>
</dbReference>
<dbReference type="Gene3D" id="2.60.40.10">
    <property type="entry name" value="Immunoglobulins"/>
    <property type="match status" value="1"/>
</dbReference>
<dbReference type="Gene3D" id="3.20.20.80">
    <property type="entry name" value="Glycosidases"/>
    <property type="match status" value="1"/>
</dbReference>
<dbReference type="InterPro" id="IPR008979">
    <property type="entry name" value="Galactose-bd-like_sf"/>
</dbReference>
<dbReference type="GO" id="GO:0005975">
    <property type="term" value="P:carbohydrate metabolic process"/>
    <property type="evidence" value="ECO:0007669"/>
    <property type="project" value="UniProtKB-ARBA"/>
</dbReference>
<dbReference type="SUPFAM" id="SSF49303">
    <property type="entry name" value="beta-Galactosidase/glucuronidase domain"/>
    <property type="match status" value="1"/>
</dbReference>
<evidence type="ECO:0000313" key="8">
    <source>
        <dbReference type="Proteomes" id="UP000540685"/>
    </source>
</evidence>
<dbReference type="PANTHER" id="PTHR43730">
    <property type="entry name" value="BETA-MANNOSIDASE"/>
    <property type="match status" value="1"/>
</dbReference>
<keyword evidence="3 7" id="KW-0378">Hydrolase</keyword>
<dbReference type="PANTHER" id="PTHR43730:SF1">
    <property type="entry name" value="BETA-MANNOSIDASE"/>
    <property type="match status" value="1"/>
</dbReference>
<dbReference type="SUPFAM" id="SSF49785">
    <property type="entry name" value="Galactose-binding domain-like"/>
    <property type="match status" value="1"/>
</dbReference>
<dbReference type="SUPFAM" id="SSF51445">
    <property type="entry name" value="(Trans)glycosidases"/>
    <property type="match status" value="1"/>
</dbReference>
<organism evidence="7 8">
    <name type="scientific">Streptosporangium becharense</name>
    <dbReference type="NCBI Taxonomy" id="1816182"/>
    <lineage>
        <taxon>Bacteria</taxon>
        <taxon>Bacillati</taxon>
        <taxon>Actinomycetota</taxon>
        <taxon>Actinomycetes</taxon>
        <taxon>Streptosporangiales</taxon>
        <taxon>Streptosporangiaceae</taxon>
        <taxon>Streptosporangium</taxon>
    </lineage>
</organism>